<comment type="catalytic activity">
    <reaction evidence="1 11">
        <text>1-(5-phospho-beta-D-ribosyl)-5'-AMP + H2O = 1-(5-phospho-beta-D-ribosyl)-5-[(5-phospho-beta-D-ribosylamino)methylideneamino]imidazole-4-carboxamide</text>
        <dbReference type="Rhea" id="RHEA:20049"/>
        <dbReference type="ChEBI" id="CHEBI:15377"/>
        <dbReference type="ChEBI" id="CHEBI:58435"/>
        <dbReference type="ChEBI" id="CHEBI:59457"/>
        <dbReference type="EC" id="3.5.4.19"/>
    </reaction>
</comment>
<dbReference type="EMBL" id="JOTN01000003">
    <property type="protein sequence ID" value="KEK20442.1"/>
    <property type="molecule type" value="Genomic_DNA"/>
</dbReference>
<dbReference type="eggNOG" id="COG0139">
    <property type="taxonomic scope" value="Bacteria"/>
</dbReference>
<comment type="similarity">
    <text evidence="6">In the N-terminal section; belongs to the PRA-CH family.</text>
</comment>
<keyword evidence="11" id="KW-0862">Zinc</keyword>
<feature type="domain" description="Phosphoribosyl-AMP cyclohydrolase" evidence="12">
    <location>
        <begin position="24"/>
        <end position="97"/>
    </location>
</feature>
<proteinExistence type="inferred from homology"/>
<dbReference type="Proteomes" id="UP000027822">
    <property type="component" value="Unassembled WGS sequence"/>
</dbReference>
<sequence length="101" mass="11766">MKPNFSKGLLPAVVMEEKMKEVLMLAYMNEEAYEKTIETKQTWFYSRSRKKLWNKGETSGHTQYVQSMYLDCDQDAILIFVKQVGPACHTGEVSCFHHKII</sequence>
<feature type="binding site" evidence="11">
    <location>
        <position position="95"/>
    </location>
    <ligand>
        <name>Zn(2+)</name>
        <dbReference type="ChEBI" id="CHEBI:29105"/>
        <note>ligand shared between dimeric partners</note>
    </ligand>
</feature>
<keyword evidence="14" id="KW-1185">Reference proteome</keyword>
<dbReference type="PANTHER" id="PTHR42945">
    <property type="entry name" value="HISTIDINE BIOSYNTHESIS BIFUNCTIONAL PROTEIN"/>
    <property type="match status" value="1"/>
</dbReference>
<evidence type="ECO:0000256" key="6">
    <source>
        <dbReference type="ARBA" id="ARBA00008299"/>
    </source>
</evidence>
<dbReference type="GO" id="GO:0005737">
    <property type="term" value="C:cytoplasm"/>
    <property type="evidence" value="ECO:0007669"/>
    <property type="project" value="UniProtKB-SubCell"/>
</dbReference>
<evidence type="ECO:0000256" key="10">
    <source>
        <dbReference type="ARBA" id="ARBA00023102"/>
    </source>
</evidence>
<reference evidence="13 14" key="1">
    <citation type="submission" date="2014-06" db="EMBL/GenBank/DDBJ databases">
        <title>Draft genome sequence of Bacillus manliponensis JCM 15802 (MCCC 1A00708).</title>
        <authorList>
            <person name="Lai Q."/>
            <person name="Liu Y."/>
            <person name="Shao Z."/>
        </authorList>
    </citation>
    <scope>NUCLEOTIDE SEQUENCE [LARGE SCALE GENOMIC DNA]</scope>
    <source>
        <strain evidence="13 14">JCM 15802</strain>
    </source>
</reference>
<dbReference type="SUPFAM" id="SSF141734">
    <property type="entry name" value="HisI-like"/>
    <property type="match status" value="1"/>
</dbReference>
<comment type="similarity">
    <text evidence="5">In the C-terminal section; belongs to the PRA-PH family.</text>
</comment>
<dbReference type="GO" id="GO:0008270">
    <property type="term" value="F:zinc ion binding"/>
    <property type="evidence" value="ECO:0007669"/>
    <property type="project" value="UniProtKB-UniRule"/>
</dbReference>
<dbReference type="AlphaFoldDB" id="A0A073K204"/>
<comment type="pathway">
    <text evidence="4">Amino-acid biosynthesis; L-histidine biosynthesis; L-histidine from 5-phospho-alpha-D-ribose 1-diphosphate: step 2/9.</text>
</comment>
<keyword evidence="11" id="KW-0479">Metal-binding</keyword>
<dbReference type="GO" id="GO:0000287">
    <property type="term" value="F:magnesium ion binding"/>
    <property type="evidence" value="ECO:0007669"/>
    <property type="project" value="UniProtKB-UniRule"/>
</dbReference>
<feature type="binding site" evidence="11">
    <location>
        <position position="71"/>
    </location>
    <ligand>
        <name>Mg(2+)</name>
        <dbReference type="ChEBI" id="CHEBI:18420"/>
    </ligand>
</feature>
<comment type="pathway">
    <text evidence="3 11">Amino-acid biosynthesis; L-histidine biosynthesis; L-histidine from 5-phospho-alpha-D-ribose 1-diphosphate: step 3/9.</text>
</comment>
<evidence type="ECO:0000256" key="9">
    <source>
        <dbReference type="ARBA" id="ARBA00022801"/>
    </source>
</evidence>
<evidence type="ECO:0000256" key="5">
    <source>
        <dbReference type="ARBA" id="ARBA00007731"/>
    </source>
</evidence>
<evidence type="ECO:0000313" key="13">
    <source>
        <dbReference type="EMBL" id="KEK20442.1"/>
    </source>
</evidence>
<dbReference type="InterPro" id="IPR038019">
    <property type="entry name" value="PRib_AMP_CycHydrolase_sf"/>
</dbReference>
<keyword evidence="8 11" id="KW-0028">Amino-acid biosynthesis</keyword>
<feature type="binding site" evidence="11">
    <location>
        <position position="72"/>
    </location>
    <ligand>
        <name>Zn(2+)</name>
        <dbReference type="ChEBI" id="CHEBI:29105"/>
        <note>ligand shared between dimeric partners</note>
    </ligand>
</feature>
<dbReference type="GO" id="GO:0004635">
    <property type="term" value="F:phosphoribosyl-AMP cyclohydrolase activity"/>
    <property type="evidence" value="ECO:0007669"/>
    <property type="project" value="UniProtKB-UniRule"/>
</dbReference>
<evidence type="ECO:0000256" key="7">
    <source>
        <dbReference type="ARBA" id="ARBA00022490"/>
    </source>
</evidence>
<comment type="similarity">
    <text evidence="11">Belongs to the PRA-CH family.</text>
</comment>
<evidence type="ECO:0000256" key="3">
    <source>
        <dbReference type="ARBA" id="ARBA00005169"/>
    </source>
</evidence>
<dbReference type="OrthoDB" id="9795769at2"/>
<comment type="cofactor">
    <cofactor evidence="11">
        <name>Mg(2+)</name>
        <dbReference type="ChEBI" id="CHEBI:18420"/>
    </cofactor>
    <text evidence="11">Binds 1 Mg(2+) ion per subunit.</text>
</comment>
<protein>
    <recommendedName>
        <fullName evidence="11">Phosphoribosyl-AMP cyclohydrolase</fullName>
        <shortName evidence="11">PRA-CH</shortName>
        <ecNumber evidence="11">3.5.4.19</ecNumber>
    </recommendedName>
</protein>
<evidence type="ECO:0000256" key="4">
    <source>
        <dbReference type="ARBA" id="ARBA00005204"/>
    </source>
</evidence>
<accession>A0A073K204</accession>
<dbReference type="InterPro" id="IPR026660">
    <property type="entry name" value="PRA-CH"/>
</dbReference>
<dbReference type="RefSeq" id="WP_034636487.1">
    <property type="nucleotide sequence ID" value="NZ_CBCSJC010000004.1"/>
</dbReference>
<dbReference type="UniPathway" id="UPA00031">
    <property type="reaction ID" value="UER00008"/>
</dbReference>
<dbReference type="EC" id="3.5.4.19" evidence="11"/>
<feature type="binding site" evidence="11">
    <location>
        <position position="88"/>
    </location>
    <ligand>
        <name>Zn(2+)</name>
        <dbReference type="ChEBI" id="CHEBI:29105"/>
        <note>ligand shared between dimeric partners</note>
    </ligand>
</feature>
<dbReference type="Gene3D" id="3.10.20.810">
    <property type="entry name" value="Phosphoribosyl-AMP cyclohydrolase"/>
    <property type="match status" value="1"/>
</dbReference>
<keyword evidence="10 11" id="KW-0368">Histidine biosynthesis</keyword>
<evidence type="ECO:0000256" key="1">
    <source>
        <dbReference type="ARBA" id="ARBA00000024"/>
    </source>
</evidence>
<comment type="cofactor">
    <cofactor evidence="11">
        <name>Zn(2+)</name>
        <dbReference type="ChEBI" id="CHEBI:29105"/>
    </cofactor>
    <text evidence="11">Binds 1 zinc ion per subunit.</text>
</comment>
<name>A0A073K204_9BACI</name>
<comment type="catalytic activity">
    <reaction evidence="2">
        <text>1-(5-phospho-beta-D-ribosyl)-ATP + H2O = 1-(5-phospho-beta-D-ribosyl)-5'-AMP + diphosphate + H(+)</text>
        <dbReference type="Rhea" id="RHEA:22828"/>
        <dbReference type="ChEBI" id="CHEBI:15377"/>
        <dbReference type="ChEBI" id="CHEBI:15378"/>
        <dbReference type="ChEBI" id="CHEBI:33019"/>
        <dbReference type="ChEBI" id="CHEBI:59457"/>
        <dbReference type="ChEBI" id="CHEBI:73183"/>
        <dbReference type="EC" id="3.6.1.31"/>
    </reaction>
</comment>
<gene>
    <name evidence="11" type="primary">hisI</name>
    <name evidence="13" type="ORF">BAMA_13545</name>
</gene>
<keyword evidence="9 11" id="KW-0378">Hydrolase</keyword>
<evidence type="ECO:0000259" key="12">
    <source>
        <dbReference type="Pfam" id="PF01502"/>
    </source>
</evidence>
<organism evidence="13 14">
    <name type="scientific">Bacillus manliponensis</name>
    <dbReference type="NCBI Taxonomy" id="574376"/>
    <lineage>
        <taxon>Bacteria</taxon>
        <taxon>Bacillati</taxon>
        <taxon>Bacillota</taxon>
        <taxon>Bacilli</taxon>
        <taxon>Bacillales</taxon>
        <taxon>Bacillaceae</taxon>
        <taxon>Bacillus</taxon>
        <taxon>Bacillus cereus group</taxon>
    </lineage>
</organism>
<dbReference type="InterPro" id="IPR002496">
    <property type="entry name" value="PRib_AMP_CycHydrolase_dom"/>
</dbReference>
<dbReference type="STRING" id="574376.BAMA_13545"/>
<evidence type="ECO:0000256" key="8">
    <source>
        <dbReference type="ARBA" id="ARBA00022605"/>
    </source>
</evidence>
<dbReference type="GO" id="GO:0000105">
    <property type="term" value="P:L-histidine biosynthetic process"/>
    <property type="evidence" value="ECO:0007669"/>
    <property type="project" value="UniProtKB-UniRule"/>
</dbReference>
<comment type="subcellular location">
    <subcellularLocation>
        <location evidence="11">Cytoplasm</location>
    </subcellularLocation>
</comment>
<dbReference type="NCBIfam" id="NF000768">
    <property type="entry name" value="PRK00051.1"/>
    <property type="match status" value="1"/>
</dbReference>
<dbReference type="PANTHER" id="PTHR42945:SF9">
    <property type="entry name" value="HISTIDINE BIOSYNTHESIS BIFUNCTIONAL PROTEIN HISIE"/>
    <property type="match status" value="1"/>
</dbReference>
<evidence type="ECO:0000256" key="2">
    <source>
        <dbReference type="ARBA" id="ARBA00001460"/>
    </source>
</evidence>
<feature type="binding site" evidence="11">
    <location>
        <position position="75"/>
    </location>
    <ligand>
        <name>Mg(2+)</name>
        <dbReference type="ChEBI" id="CHEBI:18420"/>
    </ligand>
</feature>
<keyword evidence="11" id="KW-0460">Magnesium</keyword>
<dbReference type="HAMAP" id="MF_01021">
    <property type="entry name" value="HisI"/>
    <property type="match status" value="1"/>
</dbReference>
<comment type="function">
    <text evidence="11">Catalyzes the hydrolysis of the adenine ring of phosphoribosyl-AMP.</text>
</comment>
<comment type="caution">
    <text evidence="13">The sequence shown here is derived from an EMBL/GenBank/DDBJ whole genome shotgun (WGS) entry which is preliminary data.</text>
</comment>
<evidence type="ECO:0000256" key="11">
    <source>
        <dbReference type="HAMAP-Rule" id="MF_01021"/>
    </source>
</evidence>
<keyword evidence="7 11" id="KW-0963">Cytoplasm</keyword>
<dbReference type="GO" id="GO:0004636">
    <property type="term" value="F:phosphoribosyl-ATP diphosphatase activity"/>
    <property type="evidence" value="ECO:0007669"/>
    <property type="project" value="UniProtKB-EC"/>
</dbReference>
<comment type="subunit">
    <text evidence="11">Homodimer.</text>
</comment>
<dbReference type="Pfam" id="PF01502">
    <property type="entry name" value="PRA-CH"/>
    <property type="match status" value="1"/>
</dbReference>
<dbReference type="FunFam" id="3.10.20.810:FF:000001">
    <property type="entry name" value="Histidine biosynthesis bifunctional protein HisIE"/>
    <property type="match status" value="1"/>
</dbReference>
<feature type="binding site" evidence="11">
    <location>
        <position position="73"/>
    </location>
    <ligand>
        <name>Mg(2+)</name>
        <dbReference type="ChEBI" id="CHEBI:18420"/>
    </ligand>
</feature>
<evidence type="ECO:0000313" key="14">
    <source>
        <dbReference type="Proteomes" id="UP000027822"/>
    </source>
</evidence>